<dbReference type="PROSITE" id="PS00560">
    <property type="entry name" value="CARBOXYPEPT_SER_HIS"/>
    <property type="match status" value="1"/>
</dbReference>
<dbReference type="Gene3D" id="3.40.50.1820">
    <property type="entry name" value="alpha/beta hydrolase"/>
    <property type="match status" value="1"/>
</dbReference>
<dbReference type="GO" id="GO:0005576">
    <property type="term" value="C:extracellular region"/>
    <property type="evidence" value="ECO:0007669"/>
    <property type="project" value="UniProtKB-SubCell"/>
</dbReference>
<dbReference type="Proteomes" id="UP001161247">
    <property type="component" value="Chromosome 3"/>
</dbReference>
<dbReference type="InterPro" id="IPR018202">
    <property type="entry name" value="Ser_caboxypep_ser_AS"/>
</dbReference>
<dbReference type="InterPro" id="IPR001563">
    <property type="entry name" value="Peptidase_S10"/>
</dbReference>
<dbReference type="GO" id="GO:0005773">
    <property type="term" value="C:vacuole"/>
    <property type="evidence" value="ECO:0007669"/>
    <property type="project" value="TreeGrafter"/>
</dbReference>
<reference evidence="11" key="1">
    <citation type="submission" date="2023-03" db="EMBL/GenBank/DDBJ databases">
        <authorList>
            <person name="Julca I."/>
        </authorList>
    </citation>
    <scope>NUCLEOTIDE SEQUENCE</scope>
</reference>
<keyword evidence="4 10" id="KW-0121">Carboxypeptidase</keyword>
<comment type="subcellular location">
    <subcellularLocation>
        <location evidence="1">Secreted</location>
    </subcellularLocation>
</comment>
<comment type="function">
    <text evidence="9">Probable carboxypeptidase.</text>
</comment>
<comment type="similarity">
    <text evidence="2 10">Belongs to the peptidase S10 family.</text>
</comment>
<keyword evidence="10" id="KW-0732">Signal</keyword>
<dbReference type="GO" id="GO:0006508">
    <property type="term" value="P:proteolysis"/>
    <property type="evidence" value="ECO:0007669"/>
    <property type="project" value="UniProtKB-KW"/>
</dbReference>
<dbReference type="Pfam" id="PF00450">
    <property type="entry name" value="Peptidase_S10"/>
    <property type="match status" value="1"/>
</dbReference>
<evidence type="ECO:0000256" key="5">
    <source>
        <dbReference type="ARBA" id="ARBA00022670"/>
    </source>
</evidence>
<evidence type="ECO:0000256" key="10">
    <source>
        <dbReference type="RuleBase" id="RU361156"/>
    </source>
</evidence>
<accession>A0AAV1CVG3</accession>
<sequence>MRNSRWVFLVMLISLVSNELMLADCGKDDVSDPYALQNADRVSKLPGQSFNVSFAHYSGFITVNQEAERALFYWFFEAAEDPSSKPVVLWLNGGPGCSSIAYGVAEEVGPLHVEKDGKNLYLNPYSWNQVANMLFLDSPVGVGYSYSNTSSDHKTNGDKRTAADSLAFLVKWFERFPQYKGREFYITGESYAGHYVPQLSQAIVHYNLAKKEKIINFKGFMVGNALFDNFHDHVGLFQYLWSTGLISDQTFKKLNIFCDFQSFIRSTEPCDGILDIADKEIGNIDQYSVFTPACTANFSMLNQILRRRNVGNIRRQYDPCTEQHSTIYFNLPEVQRALHVYNRSSSFKWVTCSDEVYNGWKDSPRSVLDIYRELLHVGVRIWVFSGDTDAVLPVTSTRYSIDALKLPTVGPWRPWYDDGQVGGWTQQYEGLNFVTVRGAGHEVPLHRPKQALTLFKSFISGSILPKQSELKSDS</sequence>
<feature type="signal peptide" evidence="10">
    <location>
        <begin position="1"/>
        <end position="23"/>
    </location>
</feature>
<dbReference type="PROSITE" id="PS00131">
    <property type="entry name" value="CARBOXYPEPT_SER_SER"/>
    <property type="match status" value="1"/>
</dbReference>
<dbReference type="Gene3D" id="3.40.50.11320">
    <property type="match status" value="1"/>
</dbReference>
<dbReference type="PANTHER" id="PTHR11802:SF32">
    <property type="entry name" value="SERINE CARBOXYPEPTIDASE-LIKE 29"/>
    <property type="match status" value="1"/>
</dbReference>
<organism evidence="11 12">
    <name type="scientific">Oldenlandia corymbosa var. corymbosa</name>
    <dbReference type="NCBI Taxonomy" id="529605"/>
    <lineage>
        <taxon>Eukaryota</taxon>
        <taxon>Viridiplantae</taxon>
        <taxon>Streptophyta</taxon>
        <taxon>Embryophyta</taxon>
        <taxon>Tracheophyta</taxon>
        <taxon>Spermatophyta</taxon>
        <taxon>Magnoliopsida</taxon>
        <taxon>eudicotyledons</taxon>
        <taxon>Gunneridae</taxon>
        <taxon>Pentapetalae</taxon>
        <taxon>asterids</taxon>
        <taxon>lamiids</taxon>
        <taxon>Gentianales</taxon>
        <taxon>Rubiaceae</taxon>
        <taxon>Rubioideae</taxon>
        <taxon>Spermacoceae</taxon>
        <taxon>Hedyotis-Oldenlandia complex</taxon>
        <taxon>Oldenlandia</taxon>
    </lineage>
</organism>
<keyword evidence="12" id="KW-1185">Reference proteome</keyword>
<keyword evidence="3" id="KW-0964">Secreted</keyword>
<evidence type="ECO:0000313" key="11">
    <source>
        <dbReference type="EMBL" id="CAI9098724.1"/>
    </source>
</evidence>
<dbReference type="PANTHER" id="PTHR11802">
    <property type="entry name" value="SERINE PROTEASE FAMILY S10 SERINE CARBOXYPEPTIDASE"/>
    <property type="match status" value="1"/>
</dbReference>
<dbReference type="EMBL" id="OX459120">
    <property type="protein sequence ID" value="CAI9098724.1"/>
    <property type="molecule type" value="Genomic_DNA"/>
</dbReference>
<evidence type="ECO:0000256" key="8">
    <source>
        <dbReference type="ARBA" id="ARBA00023180"/>
    </source>
</evidence>
<name>A0AAV1CVG3_OLDCO</name>
<evidence type="ECO:0000256" key="6">
    <source>
        <dbReference type="ARBA" id="ARBA00022801"/>
    </source>
</evidence>
<feature type="chain" id="PRO_5043103536" description="Carboxypeptidase" evidence="10">
    <location>
        <begin position="24"/>
        <end position="474"/>
    </location>
</feature>
<dbReference type="FunFam" id="3.40.50.1820:FF:000013">
    <property type="entry name" value="Carboxypeptidase"/>
    <property type="match status" value="1"/>
</dbReference>
<proteinExistence type="inferred from homology"/>
<dbReference type="InterPro" id="IPR033124">
    <property type="entry name" value="Ser_caboxypep_his_AS"/>
</dbReference>
<dbReference type="InterPro" id="IPR029058">
    <property type="entry name" value="AB_hydrolase_fold"/>
</dbReference>
<evidence type="ECO:0000256" key="9">
    <source>
        <dbReference type="ARBA" id="ARBA00037399"/>
    </source>
</evidence>
<evidence type="ECO:0000256" key="1">
    <source>
        <dbReference type="ARBA" id="ARBA00004613"/>
    </source>
</evidence>
<dbReference type="EC" id="3.4.16.-" evidence="10"/>
<gene>
    <name evidence="11" type="ORF">OLC1_LOCUS8873</name>
</gene>
<evidence type="ECO:0000256" key="3">
    <source>
        <dbReference type="ARBA" id="ARBA00022525"/>
    </source>
</evidence>
<protein>
    <recommendedName>
        <fullName evidence="10">Carboxypeptidase</fullName>
        <ecNumber evidence="10">3.4.16.-</ecNumber>
    </recommendedName>
</protein>
<evidence type="ECO:0000256" key="2">
    <source>
        <dbReference type="ARBA" id="ARBA00009431"/>
    </source>
</evidence>
<dbReference type="FunFam" id="3.40.50.11320:FF:000003">
    <property type="entry name" value="Carboxypeptidase"/>
    <property type="match status" value="1"/>
</dbReference>
<keyword evidence="7" id="KW-1015">Disulfide bond</keyword>
<keyword evidence="5 10" id="KW-0645">Protease</keyword>
<dbReference type="Gene3D" id="6.10.250.940">
    <property type="match status" value="1"/>
</dbReference>
<evidence type="ECO:0000313" key="12">
    <source>
        <dbReference type="Proteomes" id="UP001161247"/>
    </source>
</evidence>
<evidence type="ECO:0000256" key="4">
    <source>
        <dbReference type="ARBA" id="ARBA00022645"/>
    </source>
</evidence>
<evidence type="ECO:0000256" key="7">
    <source>
        <dbReference type="ARBA" id="ARBA00023157"/>
    </source>
</evidence>
<dbReference type="SUPFAM" id="SSF53474">
    <property type="entry name" value="alpha/beta-Hydrolases"/>
    <property type="match status" value="1"/>
</dbReference>
<dbReference type="GO" id="GO:0004185">
    <property type="term" value="F:serine-type carboxypeptidase activity"/>
    <property type="evidence" value="ECO:0007669"/>
    <property type="project" value="UniProtKB-UniRule"/>
</dbReference>
<dbReference type="PRINTS" id="PR00724">
    <property type="entry name" value="CRBOXYPTASEC"/>
</dbReference>
<keyword evidence="6 10" id="KW-0378">Hydrolase</keyword>
<dbReference type="AlphaFoldDB" id="A0AAV1CVG3"/>
<keyword evidence="8" id="KW-0325">Glycoprotein</keyword>